<evidence type="ECO:0000256" key="2">
    <source>
        <dbReference type="ARBA" id="ARBA00023125"/>
    </source>
</evidence>
<feature type="DNA-binding region" description="H-T-H motif" evidence="4">
    <location>
        <begin position="39"/>
        <end position="58"/>
    </location>
</feature>
<proteinExistence type="predicted"/>
<keyword evidence="3" id="KW-0804">Transcription</keyword>
<dbReference type="RefSeq" id="WP_071012301.1">
    <property type="nucleotide sequence ID" value="NZ_CP017754.1"/>
</dbReference>
<evidence type="ECO:0000313" key="7">
    <source>
        <dbReference type="Proteomes" id="UP000177515"/>
    </source>
</evidence>
<dbReference type="SUPFAM" id="SSF46689">
    <property type="entry name" value="Homeodomain-like"/>
    <property type="match status" value="1"/>
</dbReference>
<dbReference type="Gene3D" id="1.10.357.10">
    <property type="entry name" value="Tetracycline Repressor, domain 2"/>
    <property type="match status" value="1"/>
</dbReference>
<dbReference type="PANTHER" id="PTHR30055:SF220">
    <property type="entry name" value="TETR-FAMILY REGULATORY PROTEIN"/>
    <property type="match status" value="1"/>
</dbReference>
<dbReference type="SUPFAM" id="SSF48498">
    <property type="entry name" value="Tetracyclin repressor-like, C-terminal domain"/>
    <property type="match status" value="1"/>
</dbReference>
<keyword evidence="1" id="KW-0805">Transcription regulation</keyword>
<dbReference type="PANTHER" id="PTHR30055">
    <property type="entry name" value="HTH-TYPE TRANSCRIPTIONAL REGULATOR RUTR"/>
    <property type="match status" value="1"/>
</dbReference>
<evidence type="ECO:0000256" key="1">
    <source>
        <dbReference type="ARBA" id="ARBA00023015"/>
    </source>
</evidence>
<dbReference type="InterPro" id="IPR009057">
    <property type="entry name" value="Homeodomain-like_sf"/>
</dbReference>
<dbReference type="InterPro" id="IPR001647">
    <property type="entry name" value="HTH_TetR"/>
</dbReference>
<dbReference type="InterPro" id="IPR036271">
    <property type="entry name" value="Tet_transcr_reg_TetR-rel_C_sf"/>
</dbReference>
<evidence type="ECO:0000259" key="5">
    <source>
        <dbReference type="PROSITE" id="PS50977"/>
    </source>
</evidence>
<organism evidence="6 7">
    <name type="scientific">Cupriavidus malaysiensis</name>
    <dbReference type="NCBI Taxonomy" id="367825"/>
    <lineage>
        <taxon>Bacteria</taxon>
        <taxon>Pseudomonadati</taxon>
        <taxon>Pseudomonadota</taxon>
        <taxon>Betaproteobacteria</taxon>
        <taxon>Burkholderiales</taxon>
        <taxon>Burkholderiaceae</taxon>
        <taxon>Cupriavidus</taxon>
    </lineage>
</organism>
<dbReference type="Pfam" id="PF00440">
    <property type="entry name" value="TetR_N"/>
    <property type="match status" value="1"/>
</dbReference>
<reference evidence="6 7" key="1">
    <citation type="submission" date="2016-10" db="EMBL/GenBank/DDBJ databases">
        <title>Complete genome sequences of three Cupriavidus strains isolated from various Malaysian environments.</title>
        <authorList>
            <person name="Abdullah A.A.-A."/>
            <person name="Shafie N.A.H."/>
            <person name="Lau N.S."/>
        </authorList>
    </citation>
    <scope>NUCLEOTIDE SEQUENCE [LARGE SCALE GENOMIC DNA]</scope>
    <source>
        <strain evidence="6 7">USMAA1020</strain>
    </source>
</reference>
<dbReference type="EMBL" id="CP017754">
    <property type="protein sequence ID" value="AOZ06051.1"/>
    <property type="molecule type" value="Genomic_DNA"/>
</dbReference>
<evidence type="ECO:0000256" key="3">
    <source>
        <dbReference type="ARBA" id="ARBA00023163"/>
    </source>
</evidence>
<gene>
    <name evidence="6" type="ORF">BKK80_09550</name>
</gene>
<keyword evidence="7" id="KW-1185">Reference proteome</keyword>
<dbReference type="Pfam" id="PF13305">
    <property type="entry name" value="TetR_C_33"/>
    <property type="match status" value="1"/>
</dbReference>
<evidence type="ECO:0000313" key="6">
    <source>
        <dbReference type="EMBL" id="AOZ06051.1"/>
    </source>
</evidence>
<keyword evidence="2 4" id="KW-0238">DNA-binding</keyword>
<name>A0ABM6F3Q5_9BURK</name>
<dbReference type="InterPro" id="IPR050109">
    <property type="entry name" value="HTH-type_TetR-like_transc_reg"/>
</dbReference>
<feature type="domain" description="HTH tetR-type" evidence="5">
    <location>
        <begin position="16"/>
        <end position="76"/>
    </location>
</feature>
<dbReference type="PROSITE" id="PS50977">
    <property type="entry name" value="HTH_TETR_2"/>
    <property type="match status" value="1"/>
</dbReference>
<dbReference type="Proteomes" id="UP000177515">
    <property type="component" value="Chromosome 1"/>
</dbReference>
<dbReference type="InterPro" id="IPR025996">
    <property type="entry name" value="MT1864/Rv1816-like_C"/>
</dbReference>
<protein>
    <submittedName>
        <fullName evidence="6">TetR family transcriptional regulator</fullName>
    </submittedName>
</protein>
<accession>A0ABM6F3Q5</accession>
<evidence type="ECO:0000256" key="4">
    <source>
        <dbReference type="PROSITE-ProRule" id="PRU00335"/>
    </source>
</evidence>
<sequence length="216" mass="23743">MNPPASRAKAAPYHHGDLQPALRAEAERILQTRGVAEVSLREVARGVGVSHAAPYRHYANRDALLADVAARGFERLHARFEALPRRRKAALRFADLLRAYLEFAAAEPAIYRLMFGPELRKADHPQLAAAGFRALDAVRTAIEALDIARPATAEAMAAWSLAHGLALLILDGRIEFEPGVDEPIDHRALAQRAGEIFLAGLQARVPPRQRQPRPRA</sequence>